<dbReference type="InParanoid" id="A0A163MCX6"/>
<evidence type="ECO:0000259" key="6">
    <source>
        <dbReference type="PROSITE" id="PS50023"/>
    </source>
</evidence>
<dbReference type="STRING" id="4829.A0A163MCX6"/>
<evidence type="ECO:0000256" key="2">
    <source>
        <dbReference type="ARBA" id="ARBA00022833"/>
    </source>
</evidence>
<dbReference type="InterPro" id="IPR042869">
    <property type="entry name" value="ARHGAP11A/B"/>
</dbReference>
<evidence type="ECO:0000313" key="9">
    <source>
        <dbReference type="Proteomes" id="UP000078561"/>
    </source>
</evidence>
<keyword evidence="1 4" id="KW-0479">Metal-binding</keyword>
<dbReference type="Gene3D" id="2.10.110.10">
    <property type="entry name" value="Cysteine Rich Protein"/>
    <property type="match status" value="3"/>
</dbReference>
<gene>
    <name evidence="8" type="primary">ABSGL_09441.1 scaffold 11253</name>
</gene>
<dbReference type="FunFam" id="2.10.110.10:FF:000009">
    <property type="entry name" value="Paxillin isoform 1"/>
    <property type="match status" value="1"/>
</dbReference>
<dbReference type="PROSITE" id="PS00478">
    <property type="entry name" value="LIM_DOMAIN_1"/>
    <property type="match status" value="3"/>
</dbReference>
<dbReference type="SMART" id="SM00132">
    <property type="entry name" value="LIM"/>
    <property type="match status" value="3"/>
</dbReference>
<reference evidence="8" key="1">
    <citation type="submission" date="2016-04" db="EMBL/GenBank/DDBJ databases">
        <authorList>
            <person name="Evans L.H."/>
            <person name="Alamgir A."/>
            <person name="Owens N."/>
            <person name="Weber N.D."/>
            <person name="Virtaneva K."/>
            <person name="Barbian K."/>
            <person name="Babar A."/>
            <person name="Rosenke K."/>
        </authorList>
    </citation>
    <scope>NUCLEOTIDE SEQUENCE [LARGE SCALE GENOMIC DNA]</scope>
    <source>
        <strain evidence="8">CBS 101.48</strain>
    </source>
</reference>
<accession>A0A163MCX6</accession>
<dbReference type="EMBL" id="LT554210">
    <property type="protein sequence ID" value="SAM03599.1"/>
    <property type="molecule type" value="Genomic_DNA"/>
</dbReference>
<dbReference type="OrthoDB" id="20689at2759"/>
<dbReference type="PANTHER" id="PTHR15670:SF4">
    <property type="entry name" value="RHO GTPASE-ACTIVATING PROTEIN 11A"/>
    <property type="match status" value="1"/>
</dbReference>
<evidence type="ECO:0000259" key="7">
    <source>
        <dbReference type="PROSITE" id="PS50238"/>
    </source>
</evidence>
<dbReference type="InterPro" id="IPR008936">
    <property type="entry name" value="Rho_GTPase_activation_prot"/>
</dbReference>
<dbReference type="PROSITE" id="PS50238">
    <property type="entry name" value="RHOGAP"/>
    <property type="match status" value="1"/>
</dbReference>
<protein>
    <recommendedName>
        <fullName evidence="10">Rho-GAP domain-containing protein</fullName>
    </recommendedName>
</protein>
<dbReference type="FunCoup" id="A0A163MCX6">
    <property type="interactions" value="285"/>
</dbReference>
<keyword evidence="2 4" id="KW-0862">Zinc</keyword>
<dbReference type="Gene3D" id="1.10.555.10">
    <property type="entry name" value="Rho GTPase activation protein"/>
    <property type="match status" value="1"/>
</dbReference>
<organism evidence="8">
    <name type="scientific">Absidia glauca</name>
    <name type="common">Pin mould</name>
    <dbReference type="NCBI Taxonomy" id="4829"/>
    <lineage>
        <taxon>Eukaryota</taxon>
        <taxon>Fungi</taxon>
        <taxon>Fungi incertae sedis</taxon>
        <taxon>Mucoromycota</taxon>
        <taxon>Mucoromycotina</taxon>
        <taxon>Mucoromycetes</taxon>
        <taxon>Mucorales</taxon>
        <taxon>Cunninghamellaceae</taxon>
        <taxon>Absidia</taxon>
    </lineage>
</organism>
<feature type="region of interest" description="Disordered" evidence="5">
    <location>
        <begin position="1047"/>
        <end position="1110"/>
    </location>
</feature>
<feature type="compositionally biased region" description="Polar residues" evidence="5">
    <location>
        <begin position="1062"/>
        <end position="1078"/>
    </location>
</feature>
<evidence type="ECO:0000256" key="5">
    <source>
        <dbReference type="SAM" id="MobiDB-lite"/>
    </source>
</evidence>
<evidence type="ECO:0000256" key="3">
    <source>
        <dbReference type="ARBA" id="ARBA00023038"/>
    </source>
</evidence>
<dbReference type="CDD" id="cd09392">
    <property type="entry name" value="LIM2_Lrg1p_like"/>
    <property type="match status" value="1"/>
</dbReference>
<feature type="domain" description="LIM zinc-binding" evidence="6">
    <location>
        <begin position="85"/>
        <end position="145"/>
    </location>
</feature>
<proteinExistence type="predicted"/>
<dbReference type="Pfam" id="PF00412">
    <property type="entry name" value="LIM"/>
    <property type="match status" value="3"/>
</dbReference>
<feature type="compositionally biased region" description="Polar residues" evidence="5">
    <location>
        <begin position="1097"/>
        <end position="1110"/>
    </location>
</feature>
<feature type="compositionally biased region" description="Low complexity" evidence="5">
    <location>
        <begin position="622"/>
        <end position="632"/>
    </location>
</feature>
<sequence>MTTLDSPGITTARQQVLSTHIPTCSRCHQPLGDQLVRALDGTFHPECFTCLDCHAPVAAMFFPFVTPEGPTLPVCERDYFRRLDLVCGTCDEPLKGAYIIALDQKYHTDHFMCSVCSTTFGPDDSYYEHDGQVYCHYHYSTQFAVMCAGCDMAILKQYVEIDRNDIVEHWHPECYMIHKFWSVKVRPFHTTSHGANQNAAQLLDQQHGMEAKIFRIWQVLSAFEESSAMCISEMLLNVSNGAFLEGICLSERFLVHVEALFAGVDELCLIQSEHKLQDFKYTREAKMLCKKIINFFSLLSKVQDMEFKKLGMTQELLSLVTGLAHYLKILIRIALTAALDLEQAAHASIAVSRLLAKLMEVAGKEHHSRDSQRFFKASNSSDICQYCRTTIEDECIKYNDSRWHISCFHCRQCKRGLTSDFTSAIFSNASQSVVCMSCANVHTNNNDFQCFQYVSRLSQYTYLLRVALSRLCSLLQITDQQLSTVEYSNKTKPYLKDTMKDSGMIISEKQHQVPSSTIEEKTNHYPTHITDVKNTVSLDRKMSRSFKSAKRSTILGNTNTKPPAIDEDRHHPNADDDDLQQQQQQEQQQGTIPNRKAPARLDSLIRRMDQHKDLPPLPATRQQQQQQQQQQQPLEEPTRQRRVSVGLDDIAMVGKHVIQEQQKHQQDPSPPHLSHFVPTGLVSKCVISSTTNRPRVYLSELSALQYMIMRHVAMVHIEPYVTDFFTHDELLQLIQLKKASIWGKFFTPFKSGVVGKKHHKAKEEGTFGVPLEILTEKTGVESNLGAGASPIKIAAFIDDAITAMRQMDMSVEGVFRKNGNIRRLREVSDQLDKHPNDVDFSADNAIQIAALLKKWLRELPDPLLTFRLHKLFISAQRIDNLATRKRVLHLACCMLPRCNRDTMEVLFLFLRWVALFSHVTTDTGSRMDIPNLARVIAPNILLSTSKDPLKDESFLAINSVEMLLESYEEFCMVPEDLEPFLQDSQFHEGKGDMSSKDFLKRVEQLMKKKTSASATDLRPKDLRCTTHPASGSSTSIYAQQQYLPYPNRHPTSDFVPRPIATTRHSSLHNNGNAPTSPNGGNGNHHPFYYHQQHDPDTLTSPLRSTPAQHS</sequence>
<feature type="domain" description="LIM zinc-binding" evidence="6">
    <location>
        <begin position="382"/>
        <end position="445"/>
    </location>
</feature>
<dbReference type="InterPro" id="IPR000198">
    <property type="entry name" value="RhoGAP_dom"/>
</dbReference>
<dbReference type="Proteomes" id="UP000078561">
    <property type="component" value="Unassembled WGS sequence"/>
</dbReference>
<dbReference type="GO" id="GO:0046872">
    <property type="term" value="F:metal ion binding"/>
    <property type="evidence" value="ECO:0007669"/>
    <property type="project" value="UniProtKB-KW"/>
</dbReference>
<dbReference type="SMART" id="SM00324">
    <property type="entry name" value="RhoGAP"/>
    <property type="match status" value="1"/>
</dbReference>
<feature type="region of interest" description="Disordered" evidence="5">
    <location>
        <begin position="613"/>
        <end position="641"/>
    </location>
</feature>
<feature type="domain" description="LIM zinc-binding" evidence="6">
    <location>
        <begin position="22"/>
        <end position="82"/>
    </location>
</feature>
<dbReference type="AlphaFoldDB" id="A0A163MCX6"/>
<dbReference type="GO" id="GO:0005096">
    <property type="term" value="F:GTPase activator activity"/>
    <property type="evidence" value="ECO:0007669"/>
    <property type="project" value="TreeGrafter"/>
</dbReference>
<dbReference type="OMA" id="QCSAKFF"/>
<feature type="region of interest" description="Disordered" evidence="5">
    <location>
        <begin position="541"/>
        <end position="598"/>
    </location>
</feature>
<name>A0A163MCX6_ABSGL</name>
<keyword evidence="9" id="KW-1185">Reference proteome</keyword>
<keyword evidence="3 4" id="KW-0440">LIM domain</keyword>
<dbReference type="GO" id="GO:0007165">
    <property type="term" value="P:signal transduction"/>
    <property type="evidence" value="ECO:0007669"/>
    <property type="project" value="InterPro"/>
</dbReference>
<dbReference type="Pfam" id="PF00620">
    <property type="entry name" value="RhoGAP"/>
    <property type="match status" value="1"/>
</dbReference>
<dbReference type="PANTHER" id="PTHR15670">
    <property type="entry name" value="RHO GTPASE ACTIVATING PROTEIN 11A"/>
    <property type="match status" value="1"/>
</dbReference>
<dbReference type="InterPro" id="IPR001781">
    <property type="entry name" value="Znf_LIM"/>
</dbReference>
<dbReference type="PROSITE" id="PS50023">
    <property type="entry name" value="LIM_DOMAIN_2"/>
    <property type="match status" value="3"/>
</dbReference>
<dbReference type="SUPFAM" id="SSF48350">
    <property type="entry name" value="GTPase activation domain, GAP"/>
    <property type="match status" value="1"/>
</dbReference>
<feature type="region of interest" description="Disordered" evidence="5">
    <location>
        <begin position="1010"/>
        <end position="1032"/>
    </location>
</feature>
<feature type="compositionally biased region" description="Basic and acidic residues" evidence="5">
    <location>
        <begin position="564"/>
        <end position="574"/>
    </location>
</feature>
<dbReference type="SUPFAM" id="SSF57716">
    <property type="entry name" value="Glucocorticoid receptor-like (DNA-binding domain)"/>
    <property type="match status" value="3"/>
</dbReference>
<feature type="domain" description="Rho-GAP" evidence="7">
    <location>
        <begin position="769"/>
        <end position="971"/>
    </location>
</feature>
<feature type="compositionally biased region" description="Low complexity" evidence="5">
    <location>
        <begin position="580"/>
        <end position="589"/>
    </location>
</feature>
<evidence type="ECO:0008006" key="10">
    <source>
        <dbReference type="Google" id="ProtNLM"/>
    </source>
</evidence>
<evidence type="ECO:0000256" key="1">
    <source>
        <dbReference type="ARBA" id="ARBA00022723"/>
    </source>
</evidence>
<evidence type="ECO:0000256" key="4">
    <source>
        <dbReference type="PROSITE-ProRule" id="PRU00125"/>
    </source>
</evidence>
<evidence type="ECO:0000313" key="8">
    <source>
        <dbReference type="EMBL" id="SAM03599.1"/>
    </source>
</evidence>